<accession>A0A0A1U105</accession>
<reference evidence="1 2" key="1">
    <citation type="submission" date="2012-10" db="EMBL/GenBank/DDBJ databases">
        <authorList>
            <person name="Zafar N."/>
            <person name="Inman J."/>
            <person name="Hall N."/>
            <person name="Lorenzi H."/>
            <person name="Caler E."/>
        </authorList>
    </citation>
    <scope>NUCLEOTIDE SEQUENCE [LARGE SCALE GENOMIC DNA]</scope>
    <source>
        <strain evidence="1 2">IP1</strain>
    </source>
</reference>
<gene>
    <name evidence="1" type="ORF">EIN_171580</name>
</gene>
<dbReference type="Proteomes" id="UP000014680">
    <property type="component" value="Unassembled WGS sequence"/>
</dbReference>
<organism evidence="1 2">
    <name type="scientific">Entamoeba invadens IP1</name>
    <dbReference type="NCBI Taxonomy" id="370355"/>
    <lineage>
        <taxon>Eukaryota</taxon>
        <taxon>Amoebozoa</taxon>
        <taxon>Evosea</taxon>
        <taxon>Archamoebae</taxon>
        <taxon>Mastigamoebida</taxon>
        <taxon>Entamoebidae</taxon>
        <taxon>Entamoeba</taxon>
    </lineage>
</organism>
<protein>
    <submittedName>
        <fullName evidence="1">Uncharacterized protein</fullName>
    </submittedName>
</protein>
<name>A0A0A1U105_ENTIV</name>
<dbReference type="OrthoDB" id="47059at2759"/>
<evidence type="ECO:0000313" key="1">
    <source>
        <dbReference type="EMBL" id="ELP84583.1"/>
    </source>
</evidence>
<dbReference type="VEuPathDB" id="AmoebaDB:EIN_171580"/>
<dbReference type="EMBL" id="KB207112">
    <property type="protein sequence ID" value="ELP84583.1"/>
    <property type="molecule type" value="Genomic_DNA"/>
</dbReference>
<proteinExistence type="predicted"/>
<dbReference type="Gene3D" id="1.20.58.1970">
    <property type="match status" value="1"/>
</dbReference>
<sequence length="85" mass="10203">SIWSFELTQDVVIIIQIQNVFKRYGIPLLTFEKLKEIGTVLSFDKIDEIYEYKNIKGWKLLPLETQLIMTLRIDFDKKEIRKLKL</sequence>
<feature type="non-terminal residue" evidence="1">
    <location>
        <position position="1"/>
    </location>
</feature>
<dbReference type="RefSeq" id="XP_004183929.1">
    <property type="nucleotide sequence ID" value="XM_004183881.1"/>
</dbReference>
<evidence type="ECO:0000313" key="2">
    <source>
        <dbReference type="Proteomes" id="UP000014680"/>
    </source>
</evidence>
<dbReference type="KEGG" id="eiv:EIN_171580"/>
<dbReference type="AlphaFoldDB" id="A0A0A1U105"/>
<keyword evidence="2" id="KW-1185">Reference proteome</keyword>
<dbReference type="GeneID" id="14883537"/>